<dbReference type="PANTHER" id="PTHR33747:SF1">
    <property type="entry name" value="ADENYLATE CYCLASE-ASSOCIATED CAP C-TERMINAL DOMAIN-CONTAINING PROTEIN"/>
    <property type="match status" value="1"/>
</dbReference>
<dbReference type="NCBIfam" id="NF004088">
    <property type="entry name" value="PRK05590.1"/>
    <property type="match status" value="1"/>
</dbReference>
<accession>A0ABV1IXE2</accession>
<dbReference type="RefSeq" id="WP_022374647.1">
    <property type="nucleotide sequence ID" value="NZ_JAOQJG010000002.1"/>
</dbReference>
<dbReference type="InterPro" id="IPR004027">
    <property type="entry name" value="SEC_C_motif"/>
</dbReference>
<dbReference type="Pfam" id="PF02810">
    <property type="entry name" value="SEC-C"/>
    <property type="match status" value="1"/>
</dbReference>
<proteinExistence type="predicted"/>
<dbReference type="SUPFAM" id="SSF103642">
    <property type="entry name" value="Sec-C motif"/>
    <property type="match status" value="1"/>
</dbReference>
<dbReference type="PANTHER" id="PTHR33747">
    <property type="entry name" value="UPF0225 PROTEIN SCO1677"/>
    <property type="match status" value="1"/>
</dbReference>
<keyword evidence="2" id="KW-1185">Reference proteome</keyword>
<evidence type="ECO:0000313" key="2">
    <source>
        <dbReference type="Proteomes" id="UP001482154"/>
    </source>
</evidence>
<dbReference type="EMBL" id="JBBNIN010000022">
    <property type="protein sequence ID" value="MEQ2711892.1"/>
    <property type="molecule type" value="Genomic_DNA"/>
</dbReference>
<protein>
    <submittedName>
        <fullName evidence="1">SEC-C metal-binding domain-containing protein</fullName>
    </submittedName>
</protein>
<dbReference type="Proteomes" id="UP001482154">
    <property type="component" value="Unassembled WGS sequence"/>
</dbReference>
<comment type="caution">
    <text evidence="1">The sequence shown here is derived from an EMBL/GenBank/DDBJ whole genome shotgun (WGS) entry which is preliminary data.</text>
</comment>
<organism evidence="1 2">
    <name type="scientific">Anaerostipes amylophilus</name>
    <dbReference type="NCBI Taxonomy" id="2981779"/>
    <lineage>
        <taxon>Bacteria</taxon>
        <taxon>Bacillati</taxon>
        <taxon>Bacillota</taxon>
        <taxon>Clostridia</taxon>
        <taxon>Lachnospirales</taxon>
        <taxon>Lachnospiraceae</taxon>
        <taxon>Anaerostipes</taxon>
    </lineage>
</organism>
<name>A0ABV1IXE2_9FIRM</name>
<sequence length="168" mass="19693">MALLQEWRDYAYKFDDRTAEGQQFWLNYFNIEKGIYEKLLADKDTVVSGTVKELADKYETELQMFVGFLDGINDSLKEANPIEEMDENTQVSLDIDFEKLYYNMVGCRAEWLYNLKEWDDILTEERRKELYKESRNSTTVVKGKKIGRNDPCPCGSGKKYKKCCGRNA</sequence>
<dbReference type="Gene3D" id="3.10.450.50">
    <property type="match status" value="1"/>
</dbReference>
<evidence type="ECO:0000313" key="1">
    <source>
        <dbReference type="EMBL" id="MEQ2711892.1"/>
    </source>
</evidence>
<reference evidence="1 2" key="1">
    <citation type="submission" date="2024-04" db="EMBL/GenBank/DDBJ databases">
        <title>Human intestinal bacterial collection.</title>
        <authorList>
            <person name="Pauvert C."/>
            <person name="Hitch T.C.A."/>
            <person name="Clavel T."/>
        </authorList>
    </citation>
    <scope>NUCLEOTIDE SEQUENCE [LARGE SCALE GENOMIC DNA]</scope>
    <source>
        <strain evidence="1 2">CLA-AA-H249</strain>
    </source>
</reference>
<gene>
    <name evidence="1" type="ORF">AAAU51_12025</name>
</gene>